<dbReference type="AlphaFoldDB" id="A0A4Y2K0Y1"/>
<gene>
    <name evidence="1" type="ORF">AVEN_29503_1</name>
</gene>
<accession>A0A4Y2K0Y1</accession>
<evidence type="ECO:0000313" key="2">
    <source>
        <dbReference type="Proteomes" id="UP000499080"/>
    </source>
</evidence>
<dbReference type="Proteomes" id="UP000499080">
    <property type="component" value="Unassembled WGS sequence"/>
</dbReference>
<comment type="caution">
    <text evidence="1">The sequence shown here is derived from an EMBL/GenBank/DDBJ whole genome shotgun (WGS) entry which is preliminary data.</text>
</comment>
<keyword evidence="2" id="KW-1185">Reference proteome</keyword>
<dbReference type="EMBL" id="BGPR01004115">
    <property type="protein sequence ID" value="GBM96101.1"/>
    <property type="molecule type" value="Genomic_DNA"/>
</dbReference>
<reference evidence="1 2" key="1">
    <citation type="journal article" date="2019" name="Sci. Rep.">
        <title>Orb-weaving spider Araneus ventricosus genome elucidates the spidroin gene catalogue.</title>
        <authorList>
            <person name="Kono N."/>
            <person name="Nakamura H."/>
            <person name="Ohtoshi R."/>
            <person name="Moran D.A.P."/>
            <person name="Shinohara A."/>
            <person name="Yoshida Y."/>
            <person name="Fujiwara M."/>
            <person name="Mori M."/>
            <person name="Tomita M."/>
            <person name="Arakawa K."/>
        </authorList>
    </citation>
    <scope>NUCLEOTIDE SEQUENCE [LARGE SCALE GENOMIC DNA]</scope>
</reference>
<proteinExistence type="predicted"/>
<name>A0A4Y2K0Y1_ARAVE</name>
<sequence length="89" mass="10548">MIKFKPIGIFQGNSKKETALQEDWSRTPHHHEWNEQLKQKTEAEQCPFMDAKHEVFTFSTALDEWFGKHRGTSKQAEEEERSVFSFLFS</sequence>
<evidence type="ECO:0000313" key="1">
    <source>
        <dbReference type="EMBL" id="GBM96101.1"/>
    </source>
</evidence>
<protein>
    <submittedName>
        <fullName evidence="1">Uncharacterized protein</fullName>
    </submittedName>
</protein>
<organism evidence="1 2">
    <name type="scientific">Araneus ventricosus</name>
    <name type="common">Orbweaver spider</name>
    <name type="synonym">Epeira ventricosa</name>
    <dbReference type="NCBI Taxonomy" id="182803"/>
    <lineage>
        <taxon>Eukaryota</taxon>
        <taxon>Metazoa</taxon>
        <taxon>Ecdysozoa</taxon>
        <taxon>Arthropoda</taxon>
        <taxon>Chelicerata</taxon>
        <taxon>Arachnida</taxon>
        <taxon>Araneae</taxon>
        <taxon>Araneomorphae</taxon>
        <taxon>Entelegynae</taxon>
        <taxon>Araneoidea</taxon>
        <taxon>Araneidae</taxon>
        <taxon>Araneus</taxon>
    </lineage>
</organism>